<dbReference type="GO" id="GO:0004020">
    <property type="term" value="F:adenylylsulfate kinase activity"/>
    <property type="evidence" value="ECO:0007669"/>
    <property type="project" value="UniProtKB-UniRule"/>
</dbReference>
<feature type="binding site" evidence="12">
    <location>
        <begin position="99"/>
        <end position="103"/>
    </location>
    <ligand>
        <name>GTP</name>
        <dbReference type="ChEBI" id="CHEBI:37565"/>
    </ligand>
</feature>
<dbReference type="InterPro" id="IPR041757">
    <property type="entry name" value="CysN_GTP-bd"/>
</dbReference>
<proteinExistence type="inferred from homology"/>
<dbReference type="FunFam" id="3.40.50.300:FF:000119">
    <property type="entry name" value="Sulfate adenylyltransferase subunit 1"/>
    <property type="match status" value="1"/>
</dbReference>
<evidence type="ECO:0000256" key="12">
    <source>
        <dbReference type="HAMAP-Rule" id="MF_00062"/>
    </source>
</evidence>
<comment type="pathway">
    <text evidence="13">Sulfur metabolism; hydrogen sulfide biosynthesis; sulfite from sulfate: step 2/3.</text>
</comment>
<evidence type="ECO:0000256" key="2">
    <source>
        <dbReference type="ARBA" id="ARBA00002357"/>
    </source>
</evidence>
<reference evidence="15 16" key="1">
    <citation type="journal article" date="2014" name="Proc. Natl. Acad. Sci. U.S.A.">
        <title>Functional type 2 photosynthetic reaction centers found in the rare bacterial phylum Gemmatimonadetes.</title>
        <authorList>
            <person name="Zeng Y."/>
            <person name="Feng F."/>
            <person name="Medova H."/>
            <person name="Dean J."/>
            <person name="Koblizek M."/>
        </authorList>
    </citation>
    <scope>NUCLEOTIDE SEQUENCE [LARGE SCALE GENOMIC DNA]</scope>
    <source>
        <strain evidence="15 16">AP64</strain>
    </source>
</reference>
<feature type="binding site" evidence="13">
    <location>
        <begin position="464"/>
        <end position="471"/>
    </location>
    <ligand>
        <name>ATP</name>
        <dbReference type="ChEBI" id="CHEBI:30616"/>
    </ligand>
</feature>
<dbReference type="UniPathway" id="UPA00140">
    <property type="reaction ID" value="UER00204"/>
</dbReference>
<name>A0A143BNK3_9BACT</name>
<evidence type="ECO:0000256" key="9">
    <source>
        <dbReference type="ARBA" id="ARBA00023134"/>
    </source>
</evidence>
<evidence type="ECO:0000256" key="13">
    <source>
        <dbReference type="HAMAP-Rule" id="MF_00065"/>
    </source>
</evidence>
<evidence type="ECO:0000313" key="15">
    <source>
        <dbReference type="EMBL" id="AMW06041.1"/>
    </source>
</evidence>
<evidence type="ECO:0000256" key="6">
    <source>
        <dbReference type="ARBA" id="ARBA00022695"/>
    </source>
</evidence>
<keyword evidence="6 12" id="KW-0548">Nucleotidyltransferase</keyword>
<dbReference type="SUPFAM" id="SSF50447">
    <property type="entry name" value="Translation proteins"/>
    <property type="match status" value="1"/>
</dbReference>
<dbReference type="CDD" id="cd04095">
    <property type="entry name" value="CysN_NoDQ_III"/>
    <property type="match status" value="1"/>
</dbReference>
<dbReference type="PRINTS" id="PR00315">
    <property type="entry name" value="ELONGATNFCT"/>
</dbReference>
<comment type="similarity">
    <text evidence="12">Belongs to the TRAFAC class translation factor GTPase superfamily. Classic translation factor GTPase family. CysN/NodQ subfamily.</text>
</comment>
<comment type="similarity">
    <text evidence="3">In the C-terminal section; belongs to the APS kinase family.</text>
</comment>
<comment type="function">
    <text evidence="12">With CysD forms the ATP sulfurylase (ATPS) that catalyzes the adenylation of sulfate producing adenosine 5'-phosphosulfate (APS) and diphosphate, the first enzymatic step in sulfur assimilation pathway. APS synthesis involves the formation of a high-energy phosphoric-sulfuric acid anhydride bond driven by GTP hydrolysis by CysN coupled to ATP hydrolysis by CysD.</text>
</comment>
<dbReference type="NCBIfam" id="TIGR00455">
    <property type="entry name" value="apsK"/>
    <property type="match status" value="1"/>
</dbReference>
<keyword evidence="16" id="KW-1185">Reference proteome</keyword>
<keyword evidence="13" id="KW-0418">Kinase</keyword>
<dbReference type="CDD" id="cd03695">
    <property type="entry name" value="CysN_NodQ_II"/>
    <property type="match status" value="1"/>
</dbReference>
<evidence type="ECO:0000256" key="5">
    <source>
        <dbReference type="ARBA" id="ARBA00022679"/>
    </source>
</evidence>
<dbReference type="eggNOG" id="COG2895">
    <property type="taxonomic scope" value="Bacteria"/>
</dbReference>
<evidence type="ECO:0000256" key="8">
    <source>
        <dbReference type="ARBA" id="ARBA00022840"/>
    </source>
</evidence>
<sequence>MPTTSASVHYADMDLLRIATAGSVDDGKSTLIGRLLYDTKSIFEDQLAQIEGASRRLGESGVNLALLTDGLRAEREQKITIDVAYRYFATPRRKFILADTPGHVQYTRNMVTGASTADVAIILVDARHGVLTQSKRHSFIASLLGIPHIFVAINKMDLVAWSEDVYRGIVDDYTQFAARLTTNDIRFVPMSALEGDNVVTASPRMPWYQGGPLLNILESVTAGRRRNTIDLRFPVQYVIRPNQQFRGYAGTVSSGTMRPGDEVVALPSGTEAVVQSIGTADGARDEAIAGDAVVVTLDREIDLARGDMLVRRRNRPVVADRFDAYLCWMHEEPLQPGRSYVLMHTTRELTAFVERIEYRVDVDSMHREPTTQLGLNEIGRVEVVTAKPLCFDSYRVNGATGSFVLIDPATNATVGAGMIRGPVNVAERAGASASPNVTWSDWNIPRHERETQQGHGALVVWFTGLSGAGKSTIAMAVERALFTEGRRTMLLDGDQLRHGLNKHLGFSPADRAENIRRAGEVARLFFEAGHVVLCAFVSPYARDRDAVRALHPDARFVEVHVSASEDTLRQRDPKGLYAREAANGTIGLSGISTPYEAPVAPELHIDTDAMSVDTAVDVVLAMIRRRLQQE</sequence>
<comment type="similarity">
    <text evidence="13">Belongs to the APS kinase family.</text>
</comment>
<feature type="binding site" evidence="12">
    <location>
        <begin position="154"/>
        <end position="157"/>
    </location>
    <ligand>
        <name>GTP</name>
        <dbReference type="ChEBI" id="CHEBI:37565"/>
    </ligand>
</feature>
<evidence type="ECO:0000259" key="14">
    <source>
        <dbReference type="PROSITE" id="PS51722"/>
    </source>
</evidence>
<dbReference type="Proteomes" id="UP000076404">
    <property type="component" value="Chromosome"/>
</dbReference>
<dbReference type="InterPro" id="IPR000795">
    <property type="entry name" value="T_Tr_GTP-bd_dom"/>
</dbReference>
<dbReference type="GO" id="GO:0003924">
    <property type="term" value="F:GTPase activity"/>
    <property type="evidence" value="ECO:0007669"/>
    <property type="project" value="InterPro"/>
</dbReference>
<comment type="catalytic activity">
    <reaction evidence="1 13">
        <text>adenosine 5'-phosphosulfate + ATP = 3'-phosphoadenylyl sulfate + ADP + H(+)</text>
        <dbReference type="Rhea" id="RHEA:24152"/>
        <dbReference type="ChEBI" id="CHEBI:15378"/>
        <dbReference type="ChEBI" id="CHEBI:30616"/>
        <dbReference type="ChEBI" id="CHEBI:58243"/>
        <dbReference type="ChEBI" id="CHEBI:58339"/>
        <dbReference type="ChEBI" id="CHEBI:456216"/>
        <dbReference type="EC" id="2.7.1.25"/>
    </reaction>
</comment>
<dbReference type="CDD" id="cd04166">
    <property type="entry name" value="CysN_ATPS"/>
    <property type="match status" value="1"/>
</dbReference>
<dbReference type="AlphaFoldDB" id="A0A143BNK3"/>
<keyword evidence="10" id="KW-0511">Multifunctional enzyme</keyword>
<dbReference type="Pfam" id="PF00009">
    <property type="entry name" value="GTP_EFTU"/>
    <property type="match status" value="1"/>
</dbReference>
<dbReference type="NCBIfam" id="NF003478">
    <property type="entry name" value="PRK05124.1"/>
    <property type="match status" value="1"/>
</dbReference>
<dbReference type="InterPro" id="IPR002891">
    <property type="entry name" value="APS"/>
</dbReference>
<dbReference type="GO" id="GO:0005524">
    <property type="term" value="F:ATP binding"/>
    <property type="evidence" value="ECO:0007669"/>
    <property type="project" value="UniProtKB-UniRule"/>
</dbReference>
<dbReference type="InterPro" id="IPR044138">
    <property type="entry name" value="CysN_II"/>
</dbReference>
<dbReference type="SUPFAM" id="SSF52540">
    <property type="entry name" value="P-loop containing nucleoside triphosphate hydrolases"/>
    <property type="match status" value="2"/>
</dbReference>
<keyword evidence="7 12" id="KW-0547">Nucleotide-binding</keyword>
<evidence type="ECO:0000256" key="3">
    <source>
        <dbReference type="ARBA" id="ARBA00005438"/>
    </source>
</evidence>
<dbReference type="NCBIfam" id="TIGR02034">
    <property type="entry name" value="CysN"/>
    <property type="match status" value="1"/>
</dbReference>
<dbReference type="GO" id="GO:0004781">
    <property type="term" value="F:sulfate adenylyltransferase (ATP) activity"/>
    <property type="evidence" value="ECO:0007669"/>
    <property type="project" value="UniProtKB-UniRule"/>
</dbReference>
<dbReference type="InterPro" id="IPR050100">
    <property type="entry name" value="TRAFAC_GTPase_members"/>
</dbReference>
<keyword evidence="13" id="KW-0597">Phosphoprotein</keyword>
<dbReference type="RefSeq" id="WP_053333575.1">
    <property type="nucleotide sequence ID" value="NZ_CP011454.1"/>
</dbReference>
<dbReference type="InterPro" id="IPR044139">
    <property type="entry name" value="CysN_NoDQ_III"/>
</dbReference>
<dbReference type="GO" id="GO:0070814">
    <property type="term" value="P:hydrogen sulfide biosynthetic process"/>
    <property type="evidence" value="ECO:0007669"/>
    <property type="project" value="UniProtKB-UniRule"/>
</dbReference>
<dbReference type="InterPro" id="IPR027417">
    <property type="entry name" value="P-loop_NTPase"/>
</dbReference>
<dbReference type="Gene3D" id="2.40.30.10">
    <property type="entry name" value="Translation factors"/>
    <property type="match status" value="2"/>
</dbReference>
<dbReference type="EMBL" id="CP011454">
    <property type="protein sequence ID" value="AMW06041.1"/>
    <property type="molecule type" value="Genomic_DNA"/>
</dbReference>
<dbReference type="eggNOG" id="COG0529">
    <property type="taxonomic scope" value="Bacteria"/>
</dbReference>
<comment type="subunit">
    <text evidence="12">Heterodimer composed of CysD, the smaller subunit, and CysN.</text>
</comment>
<feature type="binding site" evidence="12">
    <location>
        <begin position="22"/>
        <end position="29"/>
    </location>
    <ligand>
        <name>GTP</name>
        <dbReference type="ChEBI" id="CHEBI:37565"/>
    </ligand>
</feature>
<dbReference type="Gene3D" id="3.40.50.300">
    <property type="entry name" value="P-loop containing nucleotide triphosphate hydrolases"/>
    <property type="match status" value="2"/>
</dbReference>
<evidence type="ECO:0000256" key="1">
    <source>
        <dbReference type="ARBA" id="ARBA00001823"/>
    </source>
</evidence>
<dbReference type="SUPFAM" id="SSF50465">
    <property type="entry name" value="EF-Tu/eEF-1alpha/eIF2-gamma C-terminal domain"/>
    <property type="match status" value="1"/>
</dbReference>
<comment type="catalytic activity">
    <reaction evidence="11 12">
        <text>sulfate + ATP + H(+) = adenosine 5'-phosphosulfate + diphosphate</text>
        <dbReference type="Rhea" id="RHEA:18133"/>
        <dbReference type="ChEBI" id="CHEBI:15378"/>
        <dbReference type="ChEBI" id="CHEBI:16189"/>
        <dbReference type="ChEBI" id="CHEBI:30616"/>
        <dbReference type="ChEBI" id="CHEBI:33019"/>
        <dbReference type="ChEBI" id="CHEBI:58243"/>
        <dbReference type="EC" id="2.7.7.4"/>
    </reaction>
</comment>
<dbReference type="InterPro" id="IPR009001">
    <property type="entry name" value="Transl_elong_EF1A/Init_IF2_C"/>
</dbReference>
<evidence type="ECO:0000313" key="16">
    <source>
        <dbReference type="Proteomes" id="UP000076404"/>
    </source>
</evidence>
<dbReference type="InterPro" id="IPR059117">
    <property type="entry name" value="APS_kinase_dom"/>
</dbReference>
<dbReference type="InterPro" id="IPR005225">
    <property type="entry name" value="Small_GTP-bd"/>
</dbReference>
<dbReference type="Pfam" id="PF01583">
    <property type="entry name" value="APS_kinase"/>
    <property type="match status" value="1"/>
</dbReference>
<keyword evidence="8 12" id="KW-0067">ATP-binding</keyword>
<keyword evidence="5 12" id="KW-0808">Transferase</keyword>
<comment type="function">
    <text evidence="13">Catalyzes the synthesis of activated sulfate.</text>
</comment>
<evidence type="ECO:0000256" key="11">
    <source>
        <dbReference type="ARBA" id="ARBA00049370"/>
    </source>
</evidence>
<dbReference type="PROSITE" id="PS51722">
    <property type="entry name" value="G_TR_2"/>
    <property type="match status" value="1"/>
</dbReference>
<protein>
    <recommendedName>
        <fullName evidence="12 13">Multifunctional fusion protein</fullName>
    </recommendedName>
    <domain>
        <recommendedName>
            <fullName evidence="12">Sulfate adenylyltransferase subunit 1</fullName>
            <ecNumber evidence="12">2.7.7.4</ecNumber>
        </recommendedName>
        <alternativeName>
            <fullName evidence="12">ATP-sulfurylase large subunit</fullName>
        </alternativeName>
        <alternativeName>
            <fullName evidence="12">Sulfate adenylate transferase</fullName>
            <shortName evidence="12">SAT</shortName>
        </alternativeName>
    </domain>
    <domain>
        <recommendedName>
            <fullName evidence="13">Adenylyl-sulfate kinase</fullName>
            <ecNumber evidence="13">2.7.1.25</ecNumber>
        </recommendedName>
        <alternativeName>
            <fullName evidence="13">APS kinase</fullName>
        </alternativeName>
        <alternativeName>
            <fullName evidence="13">ATP adenosine-5'-phosphosulfate 3'-phosphotransferase</fullName>
        </alternativeName>
        <alternativeName>
            <fullName evidence="13">Adenosine-5'-phosphosulfate kinase</fullName>
        </alternativeName>
    </domain>
</protein>
<dbReference type="KEGG" id="gph:GEMMAAP_17105"/>
<evidence type="ECO:0000256" key="10">
    <source>
        <dbReference type="ARBA" id="ARBA00023268"/>
    </source>
</evidence>
<dbReference type="CDD" id="cd02027">
    <property type="entry name" value="APSK"/>
    <property type="match status" value="1"/>
</dbReference>
<accession>A0A143BNK3</accession>
<dbReference type="HAMAP" id="MF_00062">
    <property type="entry name" value="Sulf_adenylyltr_sub1"/>
    <property type="match status" value="1"/>
</dbReference>
<comment type="pathway">
    <text evidence="12">Sulfur metabolism; hydrogen sulfide biosynthesis; sulfite from sulfate: step 1/3.</text>
</comment>
<evidence type="ECO:0000256" key="4">
    <source>
        <dbReference type="ARBA" id="ARBA00007237"/>
    </source>
</evidence>
<dbReference type="Pfam" id="PF22594">
    <property type="entry name" value="GTP-eEF1A_C"/>
    <property type="match status" value="1"/>
</dbReference>
<dbReference type="GO" id="GO:0005525">
    <property type="term" value="F:GTP binding"/>
    <property type="evidence" value="ECO:0007669"/>
    <property type="project" value="UniProtKB-UniRule"/>
</dbReference>
<gene>
    <name evidence="13" type="primary">cysC</name>
    <name evidence="12" type="synonym">cysN</name>
    <name evidence="15" type="ORF">GEMMAAP_17105</name>
</gene>
<dbReference type="NCBIfam" id="NF004035">
    <property type="entry name" value="PRK05506.1"/>
    <property type="match status" value="1"/>
</dbReference>
<keyword evidence="9 12" id="KW-0342">GTP-binding</keyword>
<dbReference type="NCBIfam" id="TIGR00231">
    <property type="entry name" value="small_GTP"/>
    <property type="match status" value="1"/>
</dbReference>
<dbReference type="PANTHER" id="PTHR23115">
    <property type="entry name" value="TRANSLATION FACTOR"/>
    <property type="match status" value="1"/>
</dbReference>
<dbReference type="NCBIfam" id="NF003013">
    <property type="entry name" value="PRK03846.1"/>
    <property type="match status" value="1"/>
</dbReference>
<dbReference type="EC" id="2.7.1.25" evidence="13"/>
<comment type="similarity">
    <text evidence="4">In the N-terminal section; belongs to the TRAFAC class translation factor GTPase superfamily. Classic translation factor GTPase family. CysN/NodQ subfamily.</text>
</comment>
<organism evidence="15 16">
    <name type="scientific">Gemmatimonas phototrophica</name>
    <dbReference type="NCBI Taxonomy" id="1379270"/>
    <lineage>
        <taxon>Bacteria</taxon>
        <taxon>Pseudomonadati</taxon>
        <taxon>Gemmatimonadota</taxon>
        <taxon>Gemmatimonadia</taxon>
        <taxon>Gemmatimonadales</taxon>
        <taxon>Gemmatimonadaceae</taxon>
        <taxon>Gemmatimonas</taxon>
    </lineage>
</organism>
<comment type="function">
    <text evidence="2">APS kinase catalyzes the synthesis of activated sulfate.</text>
</comment>
<feature type="domain" description="Tr-type G" evidence="14">
    <location>
        <begin position="13"/>
        <end position="228"/>
    </location>
</feature>
<evidence type="ECO:0000256" key="7">
    <source>
        <dbReference type="ARBA" id="ARBA00022741"/>
    </source>
</evidence>
<dbReference type="InterPro" id="IPR054696">
    <property type="entry name" value="GTP-eEF1A_C"/>
</dbReference>
<dbReference type="EC" id="2.7.7.4" evidence="12"/>
<dbReference type="STRING" id="1379270.GEMMAAP_17105"/>
<reference evidence="15 16" key="2">
    <citation type="journal article" date="2016" name="Environ. Microbiol. Rep.">
        <title>Metagenomic evidence for the presence of phototrophic Gemmatimonadetes bacteria in diverse environments.</title>
        <authorList>
            <person name="Zeng Y."/>
            <person name="Baumbach J."/>
            <person name="Barbosa E.G."/>
            <person name="Azevedo V."/>
            <person name="Zhang C."/>
            <person name="Koblizek M."/>
        </authorList>
    </citation>
    <scope>NUCLEOTIDE SEQUENCE [LARGE SCALE GENOMIC DNA]</scope>
    <source>
        <strain evidence="15 16">AP64</strain>
    </source>
</reference>
<dbReference type="HAMAP" id="MF_00065">
    <property type="entry name" value="Adenylyl_sulf_kinase"/>
    <property type="match status" value="1"/>
</dbReference>
<dbReference type="OrthoDB" id="9804504at2"/>
<dbReference type="GO" id="GO:0000103">
    <property type="term" value="P:sulfate assimilation"/>
    <property type="evidence" value="ECO:0007669"/>
    <property type="project" value="UniProtKB-UniRule"/>
</dbReference>
<dbReference type="InterPro" id="IPR011779">
    <property type="entry name" value="SO4_adenylTrfase_lsu"/>
</dbReference>
<feature type="active site" description="Phosphoserine intermediate" evidence="13">
    <location>
        <position position="538"/>
    </location>
</feature>
<dbReference type="InterPro" id="IPR009000">
    <property type="entry name" value="Transl_B-barrel_sf"/>
</dbReference>